<dbReference type="AlphaFoldDB" id="A0A916VJ09"/>
<evidence type="ECO:0000256" key="4">
    <source>
        <dbReference type="ARBA" id="ARBA00011702"/>
    </source>
</evidence>
<comment type="subunit">
    <text evidence="4 20">Homodimer; dimerization is reversible, and the dimeric form is the active one.</text>
</comment>
<evidence type="ECO:0000256" key="10">
    <source>
        <dbReference type="ARBA" id="ARBA00022723"/>
    </source>
</evidence>
<keyword evidence="14 20" id="KW-0442">Lipid degradation</keyword>
<dbReference type="InterPro" id="IPR036541">
    <property type="entry name" value="PLipase_A1_sf"/>
</dbReference>
<evidence type="ECO:0000256" key="8">
    <source>
        <dbReference type="ARBA" id="ARBA00022452"/>
    </source>
</evidence>
<protein>
    <recommendedName>
        <fullName evidence="7 20">Phospholipase A1</fullName>
        <ecNumber evidence="5 20">3.1.1.32</ecNumber>
        <ecNumber evidence="6 20">3.1.1.4</ecNumber>
    </recommendedName>
    <alternativeName>
        <fullName evidence="20">Phosphatidylcholine 1-acylhydrolase</fullName>
    </alternativeName>
</protein>
<comment type="catalytic activity">
    <reaction evidence="1 20">
        <text>a 1,2-diacyl-sn-glycero-3-phosphocholine + H2O = a 2-acyl-sn-glycero-3-phosphocholine + a fatty acid + H(+)</text>
        <dbReference type="Rhea" id="RHEA:18689"/>
        <dbReference type="ChEBI" id="CHEBI:15377"/>
        <dbReference type="ChEBI" id="CHEBI:15378"/>
        <dbReference type="ChEBI" id="CHEBI:28868"/>
        <dbReference type="ChEBI" id="CHEBI:57643"/>
        <dbReference type="ChEBI" id="CHEBI:57875"/>
        <dbReference type="EC" id="3.1.1.32"/>
    </reaction>
</comment>
<keyword evidence="9" id="KW-0812">Transmembrane</keyword>
<feature type="binding site" description="in dimeric form" evidence="19">
    <location>
        <position position="128"/>
    </location>
    <ligand>
        <name>Ca(2+)</name>
        <dbReference type="ChEBI" id="CHEBI:29108"/>
        <label>1</label>
    </ligand>
</feature>
<evidence type="ECO:0000256" key="5">
    <source>
        <dbReference type="ARBA" id="ARBA00013179"/>
    </source>
</evidence>
<dbReference type="Pfam" id="PF02253">
    <property type="entry name" value="PLA1"/>
    <property type="match status" value="1"/>
</dbReference>
<dbReference type="GO" id="GO:0004623">
    <property type="term" value="F:phospholipase A2 activity"/>
    <property type="evidence" value="ECO:0007669"/>
    <property type="project" value="UniProtKB-EC"/>
</dbReference>
<evidence type="ECO:0000256" key="12">
    <source>
        <dbReference type="ARBA" id="ARBA00022801"/>
    </source>
</evidence>
<comment type="similarity">
    <text evidence="3 20">Belongs to the phospholipase A1 family.</text>
</comment>
<evidence type="ECO:0000256" key="13">
    <source>
        <dbReference type="ARBA" id="ARBA00022837"/>
    </source>
</evidence>
<gene>
    <name evidence="21" type="ORF">GCM10011403_18030</name>
</gene>
<comment type="cofactor">
    <cofactor evidence="20">
        <name>Ca(2+)</name>
        <dbReference type="ChEBI" id="CHEBI:29108"/>
    </cofactor>
    <text evidence="20">Binds 1 Ca(2+) ion per monomer. In the dimeric form the Ca(2+) is bound by different amino acids with binding of each Ca(2+) shared with ligands coming from each monomer. The Ca(2+) ion may have a role in catalysis.</text>
</comment>
<evidence type="ECO:0000256" key="2">
    <source>
        <dbReference type="ARBA" id="ARBA00001604"/>
    </source>
</evidence>
<dbReference type="GO" id="GO:0046872">
    <property type="term" value="F:metal ion binding"/>
    <property type="evidence" value="ECO:0007669"/>
    <property type="project" value="UniProtKB-KW"/>
</dbReference>
<name>A0A916VJ09_9GAMM</name>
<evidence type="ECO:0000256" key="16">
    <source>
        <dbReference type="ARBA" id="ARBA00023136"/>
    </source>
</evidence>
<keyword evidence="8" id="KW-1134">Transmembrane beta strand</keyword>
<evidence type="ECO:0000256" key="11">
    <source>
        <dbReference type="ARBA" id="ARBA00022729"/>
    </source>
</evidence>
<dbReference type="PRINTS" id="PR01486">
    <property type="entry name" value="PHPHLIPASEA1"/>
</dbReference>
<evidence type="ECO:0000256" key="1">
    <source>
        <dbReference type="ARBA" id="ARBA00000111"/>
    </source>
</evidence>
<dbReference type="GO" id="GO:0008970">
    <property type="term" value="F:phospholipase A1 activity"/>
    <property type="evidence" value="ECO:0007669"/>
    <property type="project" value="UniProtKB-EC"/>
</dbReference>
<evidence type="ECO:0000256" key="9">
    <source>
        <dbReference type="ARBA" id="ARBA00022692"/>
    </source>
</evidence>
<dbReference type="Proteomes" id="UP000627715">
    <property type="component" value="Unassembled WGS sequence"/>
</dbReference>
<dbReference type="EC" id="3.1.1.4" evidence="6 20"/>
<comment type="caution">
    <text evidence="21">The sequence shown here is derived from an EMBL/GenBank/DDBJ whole genome shotgun (WGS) entry which is preliminary data.</text>
</comment>
<evidence type="ECO:0000256" key="17">
    <source>
        <dbReference type="ARBA" id="ARBA00023237"/>
    </source>
</evidence>
<proteinExistence type="inferred from homology"/>
<feature type="active site" description="Nucleophile" evidence="18">
    <location>
        <position position="167"/>
    </location>
</feature>
<evidence type="ECO:0000256" key="7">
    <source>
        <dbReference type="ARBA" id="ARBA00021726"/>
    </source>
</evidence>
<comment type="subcellular location">
    <subcellularLocation>
        <location evidence="20">Cell outer membrane</location>
        <topology evidence="20">Multi-pass membrane protein</topology>
    </subcellularLocation>
    <text evidence="20">One of the very few enzymes located there.</text>
</comment>
<dbReference type="EMBL" id="BMIY01000007">
    <property type="protein sequence ID" value="GFZ75827.1"/>
    <property type="molecule type" value="Genomic_DNA"/>
</dbReference>
<evidence type="ECO:0000313" key="22">
    <source>
        <dbReference type="Proteomes" id="UP000627715"/>
    </source>
</evidence>
<keyword evidence="12 20" id="KW-0378">Hydrolase</keyword>
<dbReference type="PANTHER" id="PTHR40457">
    <property type="entry name" value="PHOSPHOLIPASE A1"/>
    <property type="match status" value="1"/>
</dbReference>
<keyword evidence="22" id="KW-1185">Reference proteome</keyword>
<keyword evidence="10 19" id="KW-0479">Metal-binding</keyword>
<evidence type="ECO:0000256" key="3">
    <source>
        <dbReference type="ARBA" id="ARBA00010525"/>
    </source>
</evidence>
<dbReference type="GO" id="GO:0016042">
    <property type="term" value="P:lipid catabolic process"/>
    <property type="evidence" value="ECO:0007669"/>
    <property type="project" value="UniProtKB-KW"/>
</dbReference>
<evidence type="ECO:0000256" key="19">
    <source>
        <dbReference type="PIRSR" id="PIRSR603187-2"/>
    </source>
</evidence>
<evidence type="ECO:0000256" key="15">
    <source>
        <dbReference type="ARBA" id="ARBA00023098"/>
    </source>
</evidence>
<keyword evidence="17 20" id="KW-0998">Cell outer membrane</keyword>
<dbReference type="InterPro" id="IPR003187">
    <property type="entry name" value="PLipase_A1"/>
</dbReference>
<comment type="function">
    <text evidence="20">Hydrolysis of phosphatidylcholine with phospholipase A2 (EC 3.1.1.4) and phospholipase A1 (EC 3.1.1.32) activities.</text>
</comment>
<sequence length="296" mass="34342">MQLTIAELHQQCHAQLQTQDTLITTEVNSSVTTGDDQTSSEDNFPADTALTQRTDSEWFFTPYKDNYLTFGQMRMDDGSVPFSGEQLDTKFSLGLSFSLFSQNELLDFLDPLRFGYSQLSWWNIADDSSPFTEHNYNPEVYWDFTQPGRPLVGDFPYVDRVGLEHQSNGLGGLDSRSWDRIYAQKTYHLLPQLRLGFKLWQVIGTDWQNDDIEDYLGSGQVSLEYEPNDRTLIRFKVHRGHDVSTYSYQADIRYRRPWLNSAFFLSYYNGYGEALINYNQKASSVRLGLYFPLETF</sequence>
<reference evidence="21" key="2">
    <citation type="submission" date="2020-09" db="EMBL/GenBank/DDBJ databases">
        <authorList>
            <person name="Sun Q."/>
            <person name="Zhou Y."/>
        </authorList>
    </citation>
    <scope>NUCLEOTIDE SEQUENCE</scope>
    <source>
        <strain evidence="21">CGMCC 1.15425</strain>
    </source>
</reference>
<dbReference type="PANTHER" id="PTHR40457:SF1">
    <property type="entry name" value="PHOSPHOLIPASE A1"/>
    <property type="match status" value="1"/>
</dbReference>
<evidence type="ECO:0000256" key="6">
    <source>
        <dbReference type="ARBA" id="ARBA00013278"/>
    </source>
</evidence>
<organism evidence="21 22">
    <name type="scientific">Pseudohongiella nitratireducens</name>
    <dbReference type="NCBI Taxonomy" id="1768907"/>
    <lineage>
        <taxon>Bacteria</taxon>
        <taxon>Pseudomonadati</taxon>
        <taxon>Pseudomonadota</taxon>
        <taxon>Gammaproteobacteria</taxon>
        <taxon>Pseudomonadales</taxon>
        <taxon>Pseudohongiellaceae</taxon>
        <taxon>Pseudohongiella</taxon>
    </lineage>
</organism>
<keyword evidence="16" id="KW-0472">Membrane</keyword>
<evidence type="ECO:0000256" key="18">
    <source>
        <dbReference type="PIRSR" id="PIRSR603187-1"/>
    </source>
</evidence>
<keyword evidence="11" id="KW-0732">Signal</keyword>
<feature type="binding site" description="in dimeric form" evidence="19">
    <location>
        <position position="175"/>
    </location>
    <ligand>
        <name>Ca(2+)</name>
        <dbReference type="ChEBI" id="CHEBI:29108"/>
        <label>1</label>
    </ligand>
</feature>
<evidence type="ECO:0000313" key="21">
    <source>
        <dbReference type="EMBL" id="GFZ75827.1"/>
    </source>
</evidence>
<reference evidence="21" key="1">
    <citation type="journal article" date="2014" name="Int. J. Syst. Evol. Microbiol.">
        <title>Complete genome sequence of Corynebacterium casei LMG S-19264T (=DSM 44701T), isolated from a smear-ripened cheese.</title>
        <authorList>
            <consortium name="US DOE Joint Genome Institute (JGI-PGF)"/>
            <person name="Walter F."/>
            <person name="Albersmeier A."/>
            <person name="Kalinowski J."/>
            <person name="Ruckert C."/>
        </authorList>
    </citation>
    <scope>NUCLEOTIDE SEQUENCE</scope>
    <source>
        <strain evidence="21">CGMCC 1.15425</strain>
    </source>
</reference>
<evidence type="ECO:0000256" key="14">
    <source>
        <dbReference type="ARBA" id="ARBA00022963"/>
    </source>
</evidence>
<accession>A0A916VJ09</accession>
<dbReference type="Gene3D" id="2.40.230.10">
    <property type="entry name" value="Phospholipase A1"/>
    <property type="match status" value="1"/>
</dbReference>
<dbReference type="EC" id="3.1.1.32" evidence="5 20"/>
<comment type="catalytic activity">
    <reaction evidence="2 20">
        <text>a 1,2-diacyl-sn-glycero-3-phosphocholine + H2O = a 1-acyl-sn-glycero-3-phosphocholine + a fatty acid + H(+)</text>
        <dbReference type="Rhea" id="RHEA:15801"/>
        <dbReference type="ChEBI" id="CHEBI:15377"/>
        <dbReference type="ChEBI" id="CHEBI:15378"/>
        <dbReference type="ChEBI" id="CHEBI:28868"/>
        <dbReference type="ChEBI" id="CHEBI:57643"/>
        <dbReference type="ChEBI" id="CHEBI:58168"/>
        <dbReference type="EC" id="3.1.1.4"/>
    </reaction>
</comment>
<dbReference type="GO" id="GO:0009279">
    <property type="term" value="C:cell outer membrane"/>
    <property type="evidence" value="ECO:0007669"/>
    <property type="project" value="UniProtKB-SubCell"/>
</dbReference>
<keyword evidence="13 19" id="KW-0106">Calcium</keyword>
<feature type="active site" description="Proton acceptor" evidence="18">
    <location>
        <position position="165"/>
    </location>
</feature>
<evidence type="ECO:0000256" key="20">
    <source>
        <dbReference type="RuleBase" id="RU366027"/>
    </source>
</evidence>
<keyword evidence="15 20" id="KW-0443">Lipid metabolism</keyword>
<dbReference type="SUPFAM" id="SSF56931">
    <property type="entry name" value="Outer membrane phospholipase A (OMPLA)"/>
    <property type="match status" value="1"/>
</dbReference>